<evidence type="ECO:0000256" key="2">
    <source>
        <dbReference type="SAM" id="SignalP"/>
    </source>
</evidence>
<sequence length="83" mass="8421">MKTLSTVIAAVVLSTASFATLAATEVNKTQGTSIGSVSASAKNLGDLQSNLSSAADASGAKSFRIISTMDTTNHVRGVAELYN</sequence>
<name>A0A1H4AP61_9GAMM</name>
<feature type="domain" description="YdgH/BhsA/McbA-like" evidence="3">
    <location>
        <begin position="33"/>
        <end position="83"/>
    </location>
</feature>
<evidence type="ECO:0000313" key="5">
    <source>
        <dbReference type="Proteomes" id="UP000187280"/>
    </source>
</evidence>
<dbReference type="SUPFAM" id="SSF159871">
    <property type="entry name" value="YdgH-like"/>
    <property type="match status" value="1"/>
</dbReference>
<dbReference type="PANTHER" id="PTHR34156">
    <property type="entry name" value="OUTER MEMBRANE PROTEIN-RELATED-RELATED"/>
    <property type="match status" value="1"/>
</dbReference>
<gene>
    <name evidence="4" type="ORF">SAMN02982996_01495</name>
</gene>
<dbReference type="InterPro" id="IPR025543">
    <property type="entry name" value="Dodecin-like"/>
</dbReference>
<feature type="signal peptide" evidence="2">
    <location>
        <begin position="1"/>
        <end position="22"/>
    </location>
</feature>
<feature type="chain" id="PRO_5010534287" description="YdgH/BhsA/McbA-like domain-containing protein" evidence="2">
    <location>
        <begin position="23"/>
        <end position="83"/>
    </location>
</feature>
<dbReference type="RefSeq" id="WP_026741751.1">
    <property type="nucleotide sequence ID" value="NZ_FNQS01000004.1"/>
</dbReference>
<proteinExistence type="predicted"/>
<dbReference type="EMBL" id="FNQS01000004">
    <property type="protein sequence ID" value="SEA37720.1"/>
    <property type="molecule type" value="Genomic_DNA"/>
</dbReference>
<dbReference type="GeneID" id="97764384"/>
<evidence type="ECO:0000256" key="1">
    <source>
        <dbReference type="ARBA" id="ARBA00022729"/>
    </source>
</evidence>
<dbReference type="Pfam" id="PF07338">
    <property type="entry name" value="YdgH_BhsA-like"/>
    <property type="match status" value="1"/>
</dbReference>
<dbReference type="InterPro" id="IPR051096">
    <property type="entry name" value="BhsA/McbA_stress_biofilm_assoc"/>
</dbReference>
<reference evidence="4 5" key="1">
    <citation type="submission" date="2016-10" db="EMBL/GenBank/DDBJ databases">
        <authorList>
            <person name="de Groot N.N."/>
        </authorList>
    </citation>
    <scope>NUCLEOTIDE SEQUENCE [LARGE SCALE GENOMIC DNA]</scope>
    <source>
        <strain evidence="4 5">ATCC 29281</strain>
    </source>
</reference>
<evidence type="ECO:0000259" key="3">
    <source>
        <dbReference type="Pfam" id="PF07338"/>
    </source>
</evidence>
<protein>
    <recommendedName>
        <fullName evidence="3">YdgH/BhsA/McbA-like domain-containing protein</fullName>
    </recommendedName>
</protein>
<organism evidence="4 5">
    <name type="scientific">Lonsdalea quercina</name>
    <dbReference type="NCBI Taxonomy" id="71657"/>
    <lineage>
        <taxon>Bacteria</taxon>
        <taxon>Pseudomonadati</taxon>
        <taxon>Pseudomonadota</taxon>
        <taxon>Gammaproteobacteria</taxon>
        <taxon>Enterobacterales</taxon>
        <taxon>Pectobacteriaceae</taxon>
        <taxon>Lonsdalea</taxon>
    </lineage>
</organism>
<evidence type="ECO:0000313" key="4">
    <source>
        <dbReference type="EMBL" id="SEA37720.1"/>
    </source>
</evidence>
<keyword evidence="1 2" id="KW-0732">Signal</keyword>
<dbReference type="PANTHER" id="PTHR34156:SF10">
    <property type="entry name" value="MULTIPLE STRESS RESISTANCE PROTEIN BHSA"/>
    <property type="match status" value="1"/>
</dbReference>
<dbReference type="Gene3D" id="3.30.1660.10">
    <property type="entry name" value="Flavin-binding protein dodecin"/>
    <property type="match status" value="1"/>
</dbReference>
<accession>A0A1H4AP61</accession>
<dbReference type="InterPro" id="IPR036275">
    <property type="entry name" value="YdgH-like_sf"/>
</dbReference>
<dbReference type="AlphaFoldDB" id="A0A1H4AP61"/>
<dbReference type="Proteomes" id="UP000187280">
    <property type="component" value="Unassembled WGS sequence"/>
</dbReference>
<dbReference type="InterPro" id="IPR010854">
    <property type="entry name" value="YdgH/BhsA/McbA-like_dom"/>
</dbReference>
<keyword evidence="5" id="KW-1185">Reference proteome</keyword>